<gene>
    <name evidence="2" type="ORF">C5746_03940</name>
</gene>
<feature type="domain" description="Alpha-mannosidase Ams1-like N-terminal" evidence="1">
    <location>
        <begin position="30"/>
        <end position="113"/>
    </location>
</feature>
<dbReference type="EMBL" id="CP027306">
    <property type="protein sequence ID" value="AXE76248.1"/>
    <property type="molecule type" value="Genomic_DNA"/>
</dbReference>
<dbReference type="Proteomes" id="UP000252698">
    <property type="component" value="Chromosome"/>
</dbReference>
<reference evidence="2 3" key="1">
    <citation type="journal article" date="2018" name="Front. Microbiol.">
        <title>Genome Sequencing of Streptomyces atratus SCSIOZH16 and Activation Production of Nocardamine via Metabolic Engineering.</title>
        <authorList>
            <person name="Li Y."/>
            <person name="Zhang C."/>
            <person name="Liu C."/>
            <person name="Ju J."/>
            <person name="Ma J."/>
        </authorList>
    </citation>
    <scope>NUCLEOTIDE SEQUENCE [LARGE SCALE GENOMIC DNA]</scope>
    <source>
        <strain evidence="2 3">SCSIO_ZH16</strain>
    </source>
</reference>
<dbReference type="InterPro" id="IPR054723">
    <property type="entry name" value="Ams1-like_N"/>
</dbReference>
<sequence>MHDDRTLTEERLDRALRERIRPAVRPRTAPLDVEVWHAPGKPVPFAEAVAAPYEPGAIGDDWGPAWGTSWFRVTGRVPADWAGETVEAVIVLGFARDRPGVSAEAPAHRPDGSVEIVTLRLTPNEDA</sequence>
<dbReference type="Pfam" id="PF22907">
    <property type="entry name" value="Ams1-like_1st"/>
    <property type="match status" value="1"/>
</dbReference>
<dbReference type="KEGG" id="sata:C5746_03940"/>
<accession>A0A2Z5J7D4</accession>
<name>A0A2Z5J7D4_STRAR</name>
<proteinExistence type="predicted"/>
<evidence type="ECO:0000313" key="3">
    <source>
        <dbReference type="Proteomes" id="UP000252698"/>
    </source>
</evidence>
<evidence type="ECO:0000259" key="1">
    <source>
        <dbReference type="Pfam" id="PF22907"/>
    </source>
</evidence>
<dbReference type="AlphaFoldDB" id="A0A2Z5J7D4"/>
<organism evidence="2 3">
    <name type="scientific">Streptomyces atratus</name>
    <dbReference type="NCBI Taxonomy" id="1893"/>
    <lineage>
        <taxon>Bacteria</taxon>
        <taxon>Bacillati</taxon>
        <taxon>Actinomycetota</taxon>
        <taxon>Actinomycetes</taxon>
        <taxon>Kitasatosporales</taxon>
        <taxon>Streptomycetaceae</taxon>
        <taxon>Streptomyces</taxon>
    </lineage>
</organism>
<protein>
    <recommendedName>
        <fullName evidence="1">Alpha-mannosidase Ams1-like N-terminal domain-containing protein</fullName>
    </recommendedName>
</protein>
<evidence type="ECO:0000313" key="2">
    <source>
        <dbReference type="EMBL" id="AXE76248.1"/>
    </source>
</evidence>